<organism evidence="7 8">
    <name type="scientific">Microvirga lotononidis</name>
    <dbReference type="NCBI Taxonomy" id="864069"/>
    <lineage>
        <taxon>Bacteria</taxon>
        <taxon>Pseudomonadati</taxon>
        <taxon>Pseudomonadota</taxon>
        <taxon>Alphaproteobacteria</taxon>
        <taxon>Hyphomicrobiales</taxon>
        <taxon>Methylobacteriaceae</taxon>
        <taxon>Microvirga</taxon>
    </lineage>
</organism>
<dbReference type="SFLD" id="SFLDG00301">
    <property type="entry name" value="RuBisCO-like_proteins"/>
    <property type="match status" value="1"/>
</dbReference>
<evidence type="ECO:0000256" key="2">
    <source>
        <dbReference type="ARBA" id="ARBA00022723"/>
    </source>
</evidence>
<dbReference type="Gene3D" id="3.20.20.110">
    <property type="entry name" value="Ribulose bisphosphate carboxylase, large subunit, C-terminal domain"/>
    <property type="match status" value="1"/>
</dbReference>
<feature type="domain" description="Ribulose bisphosphate carboxylase large subunit C-terminal" evidence="5">
    <location>
        <begin position="161"/>
        <end position="440"/>
    </location>
</feature>
<dbReference type="Pfam" id="PF00016">
    <property type="entry name" value="RuBisCO_large"/>
    <property type="match status" value="1"/>
</dbReference>
<keyword evidence="3" id="KW-0460">Magnesium</keyword>
<protein>
    <submittedName>
        <fullName evidence="7">Ribulose 1,5-bisphosphate carboxylase, large subunit</fullName>
    </submittedName>
</protein>
<comment type="cofactor">
    <cofactor evidence="1">
        <name>Mg(2+)</name>
        <dbReference type="ChEBI" id="CHEBI:18420"/>
    </cofactor>
</comment>
<evidence type="ECO:0000256" key="3">
    <source>
        <dbReference type="ARBA" id="ARBA00022842"/>
    </source>
</evidence>
<dbReference type="EMBL" id="JH660640">
    <property type="protein sequence ID" value="EIM30042.1"/>
    <property type="molecule type" value="Genomic_DNA"/>
</dbReference>
<dbReference type="InterPro" id="IPR036376">
    <property type="entry name" value="RuBisCO_lsu_C_sf"/>
</dbReference>
<dbReference type="InterPro" id="IPR036422">
    <property type="entry name" value="RuBisCO_lsu_N_sf"/>
</dbReference>
<dbReference type="InterPro" id="IPR020878">
    <property type="entry name" value="RuBisCo_large_chain_AS"/>
</dbReference>
<dbReference type="GO" id="GO:0000287">
    <property type="term" value="F:magnesium ion binding"/>
    <property type="evidence" value="ECO:0007669"/>
    <property type="project" value="InterPro"/>
</dbReference>
<evidence type="ECO:0000313" key="7">
    <source>
        <dbReference type="EMBL" id="EIM30042.1"/>
    </source>
</evidence>
<dbReference type="Proteomes" id="UP000003947">
    <property type="component" value="Unassembled WGS sequence"/>
</dbReference>
<dbReference type="Gene3D" id="3.30.70.150">
    <property type="entry name" value="RuBisCO large subunit, N-terminal domain"/>
    <property type="match status" value="1"/>
</dbReference>
<evidence type="ECO:0000259" key="6">
    <source>
        <dbReference type="Pfam" id="PF02788"/>
    </source>
</evidence>
<dbReference type="GO" id="GO:0016984">
    <property type="term" value="F:ribulose-bisphosphate carboxylase activity"/>
    <property type="evidence" value="ECO:0007669"/>
    <property type="project" value="InterPro"/>
</dbReference>
<proteinExistence type="inferred from homology"/>
<dbReference type="GO" id="GO:0015977">
    <property type="term" value="P:carbon fixation"/>
    <property type="evidence" value="ECO:0007669"/>
    <property type="project" value="InterPro"/>
</dbReference>
<dbReference type="AlphaFoldDB" id="I4Z1F0"/>
<dbReference type="SUPFAM" id="SSF54966">
    <property type="entry name" value="RuBisCO, large subunit, small (N-terminal) domain"/>
    <property type="match status" value="1"/>
</dbReference>
<dbReference type="PROSITE" id="PS00157">
    <property type="entry name" value="RUBISCO_LARGE"/>
    <property type="match status" value="1"/>
</dbReference>
<dbReference type="SFLD" id="SFLDS00014">
    <property type="entry name" value="RuBisCO"/>
    <property type="match status" value="1"/>
</dbReference>
<evidence type="ECO:0000313" key="8">
    <source>
        <dbReference type="Proteomes" id="UP000003947"/>
    </source>
</evidence>
<comment type="similarity">
    <text evidence="4">Belongs to the RuBisCO large chain family.</text>
</comment>
<reference evidence="7 8" key="1">
    <citation type="submission" date="2012-02" db="EMBL/GenBank/DDBJ databases">
        <title>Improved High-Quality Draft sequence of Microvirga sp. WSM3557.</title>
        <authorList>
            <consortium name="US DOE Joint Genome Institute"/>
            <person name="Lucas S."/>
            <person name="Han J."/>
            <person name="Lapidus A."/>
            <person name="Cheng J.-F."/>
            <person name="Goodwin L."/>
            <person name="Pitluck S."/>
            <person name="Peters L."/>
            <person name="Zhang X."/>
            <person name="Detter J.C."/>
            <person name="Han C."/>
            <person name="Tapia R."/>
            <person name="Land M."/>
            <person name="Hauser L."/>
            <person name="Kyrpides N."/>
            <person name="Ivanova N."/>
            <person name="Pagani I."/>
            <person name="Brau L."/>
            <person name="Yates R."/>
            <person name="O'Hara G."/>
            <person name="Rui T."/>
            <person name="Howieson J."/>
            <person name="Reeve W."/>
            <person name="Woyke T."/>
        </authorList>
    </citation>
    <scope>NUCLEOTIDE SEQUENCE [LARGE SCALE GENOMIC DNA]</scope>
    <source>
        <strain evidence="7 8">WSM3557</strain>
    </source>
</reference>
<dbReference type="InterPro" id="IPR000685">
    <property type="entry name" value="RuBisCO_lsu_C"/>
</dbReference>
<evidence type="ECO:0000256" key="1">
    <source>
        <dbReference type="ARBA" id="ARBA00001946"/>
    </source>
</evidence>
<dbReference type="PANTHER" id="PTHR42704:SF17">
    <property type="entry name" value="RIBULOSE BISPHOSPHATE CARBOXYLASE LARGE CHAIN"/>
    <property type="match status" value="1"/>
</dbReference>
<keyword evidence="2" id="KW-0479">Metal-binding</keyword>
<gene>
    <name evidence="7" type="ORF">MicloDRAFT_00013630</name>
</gene>
<accession>I4Z1F0</accession>
<dbReference type="CDD" id="cd08207">
    <property type="entry name" value="RLP_NonPhot"/>
    <property type="match status" value="1"/>
</dbReference>
<dbReference type="STRING" id="864069.MicloDRAFT_00013630"/>
<dbReference type="PANTHER" id="PTHR42704">
    <property type="entry name" value="RIBULOSE BISPHOSPHATE CARBOXYLASE"/>
    <property type="match status" value="1"/>
</dbReference>
<name>I4Z1F0_9HYPH</name>
<feature type="domain" description="Ribulose bisphosphate carboxylase large subunit ferrodoxin-like N-terminal" evidence="6">
    <location>
        <begin position="36"/>
        <end position="151"/>
    </location>
</feature>
<dbReference type="InterPro" id="IPR017443">
    <property type="entry name" value="RuBisCO_lsu_fd_N"/>
</dbReference>
<keyword evidence="8" id="KW-1185">Reference proteome</keyword>
<sequence>MAVYGMLAKFRTEKHGRGQAVSDPIRIEADYLIETTFDPRAAAEAMAGEQSSGTFVPVPGETPELKARSAARIEALDIQDNEIPQPSLPGSANPKGLAEPIRRQARVTLSWPLENIGPSLPNLVATVAGNLFELRQFSGLRLLDMRLPTAFAQAYPGPKFGIAGTRRLAGVADLPLIGTIIKPSVGFGPEETAALTKTLCEAGIDFIKDDELQSDGPHCPFDERARAVMRVINDHADRTGKKVMYAFNLTGELDQMRHRHDLVVELGGTCIMASLNSVGIVGMVELGRFSQLPIHAHRNGWGYLSRSPVLGWSYVAWQKIWRLAGADHMHVNGLQSKFSEPDESVITSARACLTPMFADKPCITMPVFSSGQSAKQAPGTYAGLESADLIVTAGGGIMAHPDGPAAGVSGLREAWEATLAGIPLGDYAREHPALAKALEAHAA</sequence>
<dbReference type="PATRIC" id="fig|864069.3.peg.1510"/>
<dbReference type="Pfam" id="PF02788">
    <property type="entry name" value="RuBisCO_large_N"/>
    <property type="match status" value="1"/>
</dbReference>
<dbReference type="HOGENOM" id="CLU_031450_3_0_5"/>
<evidence type="ECO:0000256" key="4">
    <source>
        <dbReference type="RuleBase" id="RU003834"/>
    </source>
</evidence>
<dbReference type="InterPro" id="IPR033966">
    <property type="entry name" value="RuBisCO"/>
</dbReference>
<dbReference type="SUPFAM" id="SSF51649">
    <property type="entry name" value="RuBisCo, C-terminal domain"/>
    <property type="match status" value="1"/>
</dbReference>
<evidence type="ECO:0000259" key="5">
    <source>
        <dbReference type="Pfam" id="PF00016"/>
    </source>
</evidence>
<dbReference type="eggNOG" id="COG1850">
    <property type="taxonomic scope" value="Bacteria"/>
</dbReference>